<protein>
    <submittedName>
        <fullName evidence="1">Uncharacterized protein</fullName>
    </submittedName>
</protein>
<dbReference type="Proteomes" id="UP000429980">
    <property type="component" value="Unassembled WGS sequence"/>
</dbReference>
<keyword evidence="2" id="KW-1185">Reference proteome</keyword>
<dbReference type="EMBL" id="NILF01000033">
    <property type="protein sequence ID" value="TWL39587.1"/>
    <property type="molecule type" value="Genomic_DNA"/>
</dbReference>
<comment type="caution">
    <text evidence="1">The sequence shown here is derived from an EMBL/GenBank/DDBJ whole genome shotgun (WGS) entry which is preliminary data.</text>
</comment>
<name>A0ABY3FZ71_9BACI</name>
<organism evidence="1 2">
    <name type="scientific">Bacillus paralicheniformis</name>
    <dbReference type="NCBI Taxonomy" id="1648923"/>
    <lineage>
        <taxon>Bacteria</taxon>
        <taxon>Bacillati</taxon>
        <taxon>Bacillota</taxon>
        <taxon>Bacilli</taxon>
        <taxon>Bacillales</taxon>
        <taxon>Bacillaceae</taxon>
        <taxon>Bacillus</taxon>
    </lineage>
</organism>
<sequence length="94" mass="11268">MFFEGEIDGDPLNVGEKIYIKGINDVVVIKDRYRNLNNESTYETDYIIKIIEDEETVISREWAVKQYEEALMDIEHENVDDDRSNMSWWKKLFN</sequence>
<gene>
    <name evidence="1" type="ORF">CHCC15381_4153</name>
</gene>
<evidence type="ECO:0000313" key="2">
    <source>
        <dbReference type="Proteomes" id="UP000429980"/>
    </source>
</evidence>
<proteinExistence type="predicted"/>
<accession>A0ABY3FZ71</accession>
<evidence type="ECO:0000313" key="1">
    <source>
        <dbReference type="EMBL" id="TWL39587.1"/>
    </source>
</evidence>
<reference evidence="1 2" key="1">
    <citation type="submission" date="2019-06" db="EMBL/GenBank/DDBJ databases">
        <title>Genome sequence analysis of &gt;100 Bacillus licheniformis strains suggests intrinsic resistance to this species.</title>
        <authorList>
            <person name="Wels M."/>
            <person name="Siezen R.J."/>
            <person name="Johansen E."/>
            <person name="Stuer-Lauridsen B."/>
            <person name="Bjerre K."/>
            <person name="Nielsen B.K.K."/>
        </authorList>
    </citation>
    <scope>NUCLEOTIDE SEQUENCE [LARGE SCALE GENOMIC DNA]</scope>
    <source>
        <strain evidence="1 2">BAC-15381</strain>
    </source>
</reference>